<keyword evidence="10" id="KW-1185">Reference proteome</keyword>
<feature type="transmembrane region" description="Helical" evidence="6">
    <location>
        <begin position="134"/>
        <end position="153"/>
    </location>
</feature>
<dbReference type="CDD" id="cd16378">
    <property type="entry name" value="CcmH_N"/>
    <property type="match status" value="1"/>
</dbReference>
<dbReference type="SUPFAM" id="SSF48452">
    <property type="entry name" value="TPR-like"/>
    <property type="match status" value="1"/>
</dbReference>
<dbReference type="InterPro" id="IPR011990">
    <property type="entry name" value="TPR-like_helical_dom_sf"/>
</dbReference>
<dbReference type="Gene3D" id="1.10.8.640">
    <property type="entry name" value="Cytochrome C biogenesis protein"/>
    <property type="match status" value="1"/>
</dbReference>
<dbReference type="Gene3D" id="1.25.40.10">
    <property type="entry name" value="Tetratricopeptide repeat domain"/>
    <property type="match status" value="1"/>
</dbReference>
<sequence>MSRRRRPWAVAVLAAVVALVAVTGTVVALTGREPPTPSEQTRAVASTLRCPSCVGEHVADSTSPVAESMRLVVAEQLDAGRSPDQVRAWFADAYGDDVLLEPPRRGPGWALWVAPLVVVGTAALWFARRRGLPAVGTTAAAVGVAVLGVWWLAPGVLPAPGDTARAETNGAASGAAGGTDIAVAVLEDAAADQPGRVELRAALARQLEKAGRTDEAVPEWAAAVRLRPMDPDLRYRHAFALVRTGSSGQAVPVLDGTLAVDAHHAPTLLLLGSVLEASDPGRSVELLERYRAASDGGGKKPTAEKPTADEP</sequence>
<organism evidence="9 10">
    <name type="scientific">Promicromonospora vindobonensis</name>
    <dbReference type="NCBI Taxonomy" id="195748"/>
    <lineage>
        <taxon>Bacteria</taxon>
        <taxon>Bacillati</taxon>
        <taxon>Actinomycetota</taxon>
        <taxon>Actinomycetes</taxon>
        <taxon>Micrococcales</taxon>
        <taxon>Promicromonosporaceae</taxon>
        <taxon>Promicromonospora</taxon>
    </lineage>
</organism>
<comment type="similarity">
    <text evidence="1 6">Belongs to the CcmH/CycL/Ccl2/NrfF family.</text>
</comment>
<keyword evidence="6" id="KW-1133">Transmembrane helix</keyword>
<gene>
    <name evidence="9" type="ORF">ACFS27_19745</name>
</gene>
<dbReference type="InterPro" id="IPR038297">
    <property type="entry name" value="CcmH/CycL/NrfF/Ccl2_sf"/>
</dbReference>
<protein>
    <recommendedName>
        <fullName evidence="6">Cytochrome c-type biogenesis protein</fullName>
    </recommendedName>
</protein>
<comment type="function">
    <text evidence="6">Possible subunit of a heme lyase.</text>
</comment>
<dbReference type="InterPro" id="IPR005616">
    <property type="entry name" value="CcmH/CycL/Ccl2/NrfF_N"/>
</dbReference>
<accession>A0ABW5VVV8</accession>
<proteinExistence type="inferred from homology"/>
<keyword evidence="6" id="KW-0472">Membrane</keyword>
<evidence type="ECO:0000313" key="9">
    <source>
        <dbReference type="EMBL" id="MFD2795804.1"/>
    </source>
</evidence>
<keyword evidence="6" id="KW-0812">Transmembrane</keyword>
<evidence type="ECO:0000256" key="2">
    <source>
        <dbReference type="ARBA" id="ARBA00022617"/>
    </source>
</evidence>
<dbReference type="PANTHER" id="PTHR47870">
    <property type="entry name" value="CYTOCHROME C-TYPE BIOGENESIS PROTEIN CCMH"/>
    <property type="match status" value="1"/>
</dbReference>
<feature type="transmembrane region" description="Helical" evidence="6">
    <location>
        <begin position="109"/>
        <end position="127"/>
    </location>
</feature>
<keyword evidence="4 6" id="KW-0732">Signal</keyword>
<comment type="caution">
    <text evidence="9">The sequence shown here is derived from an EMBL/GenBank/DDBJ whole genome shotgun (WGS) entry which is preliminary data.</text>
</comment>
<evidence type="ECO:0000256" key="1">
    <source>
        <dbReference type="ARBA" id="ARBA00010342"/>
    </source>
</evidence>
<evidence type="ECO:0000256" key="5">
    <source>
        <dbReference type="ARBA" id="ARBA00023004"/>
    </source>
</evidence>
<keyword evidence="3 6" id="KW-0479">Metal-binding</keyword>
<evidence type="ECO:0000313" key="10">
    <source>
        <dbReference type="Proteomes" id="UP001597479"/>
    </source>
</evidence>
<dbReference type="Pfam" id="PF03918">
    <property type="entry name" value="CcmH"/>
    <property type="match status" value="1"/>
</dbReference>
<evidence type="ECO:0000259" key="8">
    <source>
        <dbReference type="Pfam" id="PF03918"/>
    </source>
</evidence>
<evidence type="ECO:0000256" key="6">
    <source>
        <dbReference type="RuleBase" id="RU364112"/>
    </source>
</evidence>
<feature type="region of interest" description="Disordered" evidence="7">
    <location>
        <begin position="291"/>
        <end position="311"/>
    </location>
</feature>
<dbReference type="InterPro" id="IPR051263">
    <property type="entry name" value="C-type_cytochrome_biogenesis"/>
</dbReference>
<evidence type="ECO:0000256" key="7">
    <source>
        <dbReference type="SAM" id="MobiDB-lite"/>
    </source>
</evidence>
<dbReference type="Proteomes" id="UP001597479">
    <property type="component" value="Unassembled WGS sequence"/>
</dbReference>
<keyword evidence="2 6" id="KW-0349">Heme</keyword>
<dbReference type="EMBL" id="JBHUOG010000002">
    <property type="protein sequence ID" value="MFD2795804.1"/>
    <property type="molecule type" value="Genomic_DNA"/>
</dbReference>
<dbReference type="PANTHER" id="PTHR47870:SF4">
    <property type="entry name" value="CYTOCHROME C-TYPE BIOGENESIS PROTEIN CYCH"/>
    <property type="match status" value="1"/>
</dbReference>
<keyword evidence="5 6" id="KW-0408">Iron</keyword>
<evidence type="ECO:0000256" key="4">
    <source>
        <dbReference type="ARBA" id="ARBA00022729"/>
    </source>
</evidence>
<evidence type="ECO:0000256" key="3">
    <source>
        <dbReference type="ARBA" id="ARBA00022723"/>
    </source>
</evidence>
<reference evidence="10" key="1">
    <citation type="journal article" date="2019" name="Int. J. Syst. Evol. Microbiol.">
        <title>The Global Catalogue of Microorganisms (GCM) 10K type strain sequencing project: providing services to taxonomists for standard genome sequencing and annotation.</title>
        <authorList>
            <consortium name="The Broad Institute Genomics Platform"/>
            <consortium name="The Broad Institute Genome Sequencing Center for Infectious Disease"/>
            <person name="Wu L."/>
            <person name="Ma J."/>
        </authorList>
    </citation>
    <scope>NUCLEOTIDE SEQUENCE [LARGE SCALE GENOMIC DNA]</scope>
    <source>
        <strain evidence="10">CCM 7044</strain>
    </source>
</reference>
<dbReference type="RefSeq" id="WP_377186276.1">
    <property type="nucleotide sequence ID" value="NZ_JBHUOG010000002.1"/>
</dbReference>
<name>A0ABW5VVV8_9MICO</name>
<feature type="domain" description="CcmH/CycL/Ccl2/NrfF N-terminal" evidence="8">
    <location>
        <begin position="24"/>
        <end position="130"/>
    </location>
</feature>